<dbReference type="SMART" id="SM00409">
    <property type="entry name" value="IG"/>
    <property type="match status" value="1"/>
</dbReference>
<protein>
    <recommendedName>
        <fullName evidence="2">Ig-like domain-containing protein</fullName>
    </recommendedName>
</protein>
<evidence type="ECO:0000313" key="3">
    <source>
        <dbReference type="EMBL" id="KAL2086265.1"/>
    </source>
</evidence>
<dbReference type="InterPro" id="IPR003599">
    <property type="entry name" value="Ig_sub"/>
</dbReference>
<dbReference type="Proteomes" id="UP001591681">
    <property type="component" value="Unassembled WGS sequence"/>
</dbReference>
<proteinExistence type="predicted"/>
<feature type="domain" description="Ig-like" evidence="2">
    <location>
        <begin position="28"/>
        <end position="111"/>
    </location>
</feature>
<dbReference type="InterPro" id="IPR007110">
    <property type="entry name" value="Ig-like_dom"/>
</dbReference>
<evidence type="ECO:0000313" key="4">
    <source>
        <dbReference type="Proteomes" id="UP001591681"/>
    </source>
</evidence>
<feature type="region of interest" description="Disordered" evidence="1">
    <location>
        <begin position="129"/>
        <end position="148"/>
    </location>
</feature>
<accession>A0ABD1JIR6</accession>
<dbReference type="SMART" id="SM00408">
    <property type="entry name" value="IGc2"/>
    <property type="match status" value="1"/>
</dbReference>
<organism evidence="3 4">
    <name type="scientific">Coilia grayii</name>
    <name type="common">Gray's grenadier anchovy</name>
    <dbReference type="NCBI Taxonomy" id="363190"/>
    <lineage>
        <taxon>Eukaryota</taxon>
        <taxon>Metazoa</taxon>
        <taxon>Chordata</taxon>
        <taxon>Craniata</taxon>
        <taxon>Vertebrata</taxon>
        <taxon>Euteleostomi</taxon>
        <taxon>Actinopterygii</taxon>
        <taxon>Neopterygii</taxon>
        <taxon>Teleostei</taxon>
        <taxon>Clupei</taxon>
        <taxon>Clupeiformes</taxon>
        <taxon>Clupeoidei</taxon>
        <taxon>Engraulidae</taxon>
        <taxon>Coilinae</taxon>
        <taxon>Coilia</taxon>
    </lineage>
</organism>
<dbReference type="PROSITE" id="PS50835">
    <property type="entry name" value="IG_LIKE"/>
    <property type="match status" value="1"/>
</dbReference>
<name>A0ABD1JIR6_9TELE</name>
<dbReference type="AlphaFoldDB" id="A0ABD1JIR6"/>
<dbReference type="SUPFAM" id="SSF48726">
    <property type="entry name" value="Immunoglobulin"/>
    <property type="match status" value="1"/>
</dbReference>
<dbReference type="Pfam" id="PF13927">
    <property type="entry name" value="Ig_3"/>
    <property type="match status" value="1"/>
</dbReference>
<dbReference type="InterPro" id="IPR013783">
    <property type="entry name" value="Ig-like_fold"/>
</dbReference>
<dbReference type="PANTHER" id="PTHR46013:SF4">
    <property type="entry name" value="B-CELL RECEPTOR CD22-RELATED"/>
    <property type="match status" value="1"/>
</dbReference>
<reference evidence="3 4" key="1">
    <citation type="submission" date="2024-09" db="EMBL/GenBank/DDBJ databases">
        <title>A chromosome-level genome assembly of Gray's grenadier anchovy, Coilia grayii.</title>
        <authorList>
            <person name="Fu Z."/>
        </authorList>
    </citation>
    <scope>NUCLEOTIDE SEQUENCE [LARGE SCALE GENOMIC DNA]</scope>
    <source>
        <strain evidence="3">G4</strain>
        <tissue evidence="3">Muscle</tissue>
    </source>
</reference>
<dbReference type="PANTHER" id="PTHR46013">
    <property type="entry name" value="VASCULAR CELL ADHESION MOLECULE 1"/>
    <property type="match status" value="1"/>
</dbReference>
<keyword evidence="4" id="KW-1185">Reference proteome</keyword>
<dbReference type="EMBL" id="JBHFQA010000015">
    <property type="protein sequence ID" value="KAL2086265.1"/>
    <property type="molecule type" value="Genomic_DNA"/>
</dbReference>
<dbReference type="InterPro" id="IPR036179">
    <property type="entry name" value="Ig-like_dom_sf"/>
</dbReference>
<evidence type="ECO:0000256" key="1">
    <source>
        <dbReference type="SAM" id="MobiDB-lite"/>
    </source>
</evidence>
<comment type="caution">
    <text evidence="3">The sequence shown here is derived from an EMBL/GenBank/DDBJ whole genome shotgun (WGS) entry which is preliminary data.</text>
</comment>
<dbReference type="Gene3D" id="2.60.40.10">
    <property type="entry name" value="Immunoglobulins"/>
    <property type="match status" value="1"/>
</dbReference>
<dbReference type="CDD" id="cd00096">
    <property type="entry name" value="Ig"/>
    <property type="match status" value="1"/>
</dbReference>
<dbReference type="InterPro" id="IPR003598">
    <property type="entry name" value="Ig_sub2"/>
</dbReference>
<sequence>MTTYTEGQTWTGKPGVYLEVRDLTPQMPSVSISPPGDIHEGTNVTLTCTNSAHLPVLSYSWYKTGSPTPLQEGPSRTLTVYGITSEDSREYYCQTTSPCASWRKCKTEAVTQARHDQSVNANTIQLDADYQNMNPNTTQPDAVYQSLNPNTIQPDAVYQSLDPNTIQPEPVYQTLSGNAS</sequence>
<evidence type="ECO:0000259" key="2">
    <source>
        <dbReference type="PROSITE" id="PS50835"/>
    </source>
</evidence>
<gene>
    <name evidence="3" type="ORF">ACEWY4_017324</name>
</gene>